<dbReference type="GO" id="GO:0071978">
    <property type="term" value="P:bacterial-type flagellum-dependent swarming motility"/>
    <property type="evidence" value="ECO:0007669"/>
    <property type="project" value="TreeGrafter"/>
</dbReference>
<evidence type="ECO:0000259" key="5">
    <source>
        <dbReference type="Pfam" id="PF22692"/>
    </source>
</evidence>
<dbReference type="Pfam" id="PF00460">
    <property type="entry name" value="Flg_bb_rod"/>
    <property type="match status" value="1"/>
</dbReference>
<dbReference type="NCBIfam" id="TIGR03506">
    <property type="entry name" value="FlgEFG_subfam"/>
    <property type="match status" value="1"/>
</dbReference>
<comment type="similarity">
    <text evidence="1 2">Belongs to the flagella basal body rod proteins family.</text>
</comment>
<dbReference type="AlphaFoldDB" id="A0A7W5GC88"/>
<dbReference type="InterPro" id="IPR001444">
    <property type="entry name" value="Flag_bb_rod_N"/>
</dbReference>
<keyword evidence="6" id="KW-0969">Cilium</keyword>
<reference evidence="6 7" key="1">
    <citation type="submission" date="2020-08" db="EMBL/GenBank/DDBJ databases">
        <title>Genomic Encyclopedia of Type Strains, Phase III (KMG-III): the genomes of soil and plant-associated and newly described type strains.</title>
        <authorList>
            <person name="Whitman W."/>
        </authorList>
    </citation>
    <scope>NUCLEOTIDE SEQUENCE [LARGE SCALE GENOMIC DNA]</scope>
    <source>
        <strain evidence="6 7">CECT 8234</strain>
    </source>
</reference>
<feature type="domain" description="Flagellar hook protein FlgE/F/G-like D1" evidence="5">
    <location>
        <begin position="96"/>
        <end position="174"/>
    </location>
</feature>
<dbReference type="SUPFAM" id="SSF117143">
    <property type="entry name" value="Flagellar hook protein flgE"/>
    <property type="match status" value="1"/>
</dbReference>
<keyword evidence="6" id="KW-0282">Flagellum</keyword>
<evidence type="ECO:0000259" key="3">
    <source>
        <dbReference type="Pfam" id="PF00460"/>
    </source>
</evidence>
<dbReference type="Proteomes" id="UP000518605">
    <property type="component" value="Unassembled WGS sequence"/>
</dbReference>
<comment type="caution">
    <text evidence="6">The sequence shown here is derived from an EMBL/GenBank/DDBJ whole genome shotgun (WGS) entry which is preliminary data.</text>
</comment>
<keyword evidence="6" id="KW-0966">Cell projection</keyword>
<protein>
    <submittedName>
        <fullName evidence="6">Flagellar basal-body rod protein FlgG</fullName>
    </submittedName>
</protein>
<dbReference type="RefSeq" id="WP_183568314.1">
    <property type="nucleotide sequence ID" value="NZ_CBCSLB010000017.1"/>
</dbReference>
<dbReference type="InterPro" id="IPR053967">
    <property type="entry name" value="LlgE_F_G-like_D1"/>
</dbReference>
<sequence length="280" mass="30257">MNSSMINAMVSMNGLQQKLDLLADNLANVYTVGYKRKEATFEDLLTNLRNQPDAFSQPGRKTPMDFTQGWGSRMTMVQPNLSQGPMQLTDKEADMAIEGNALFEVEVDDAGNRAYTRNGAFQLTIGANDDTILATEDGYPVVANVRDPLTGNVVEGNIAVPQGYKLLVNPDGTVLGVSSHRTIELGSIKLLQASRPAALTAVSDNLFVVAGGIDAGDVVQQIVPDSENNIVLRQGYLEQSNVQLTDEMTELINVQRAYQLAARALSSSDTMMSLTNGLRA</sequence>
<proteinExistence type="inferred from homology"/>
<evidence type="ECO:0000256" key="1">
    <source>
        <dbReference type="ARBA" id="ARBA00009677"/>
    </source>
</evidence>
<dbReference type="GO" id="GO:0009425">
    <property type="term" value="C:bacterial-type flagellum basal body"/>
    <property type="evidence" value="ECO:0007669"/>
    <property type="project" value="UniProtKB-SubCell"/>
</dbReference>
<name>A0A7W5GC88_9BACL</name>
<dbReference type="InterPro" id="IPR020013">
    <property type="entry name" value="Flagellar_FlgE/F/G"/>
</dbReference>
<comment type="subcellular location">
    <subcellularLocation>
        <location evidence="2">Bacterial flagellum basal body</location>
    </subcellularLocation>
</comment>
<accession>A0A7W5GC88</accession>
<feature type="domain" description="Flagellar basal-body/hook protein C-terminal" evidence="4">
    <location>
        <begin position="233"/>
        <end position="276"/>
    </location>
</feature>
<dbReference type="EMBL" id="JACHXW010000017">
    <property type="protein sequence ID" value="MBB3154601.1"/>
    <property type="molecule type" value="Genomic_DNA"/>
</dbReference>
<dbReference type="InterPro" id="IPR037925">
    <property type="entry name" value="FlgE/F/G-like"/>
</dbReference>
<evidence type="ECO:0000256" key="2">
    <source>
        <dbReference type="RuleBase" id="RU362116"/>
    </source>
</evidence>
<gene>
    <name evidence="6" type="ORF">FHS16_004683</name>
</gene>
<dbReference type="Pfam" id="PF22692">
    <property type="entry name" value="LlgE_F_G_D1"/>
    <property type="match status" value="1"/>
</dbReference>
<dbReference type="PANTHER" id="PTHR30435:SF19">
    <property type="entry name" value="FLAGELLAR BASAL-BODY ROD PROTEIN FLGG"/>
    <property type="match status" value="1"/>
</dbReference>
<keyword evidence="7" id="KW-1185">Reference proteome</keyword>
<dbReference type="InterPro" id="IPR010930">
    <property type="entry name" value="Flg_bb/hook_C_dom"/>
</dbReference>
<dbReference type="PANTHER" id="PTHR30435">
    <property type="entry name" value="FLAGELLAR PROTEIN"/>
    <property type="match status" value="1"/>
</dbReference>
<dbReference type="Pfam" id="PF06429">
    <property type="entry name" value="Flg_bbr_C"/>
    <property type="match status" value="1"/>
</dbReference>
<evidence type="ECO:0000313" key="7">
    <source>
        <dbReference type="Proteomes" id="UP000518605"/>
    </source>
</evidence>
<evidence type="ECO:0000259" key="4">
    <source>
        <dbReference type="Pfam" id="PF06429"/>
    </source>
</evidence>
<evidence type="ECO:0000313" key="6">
    <source>
        <dbReference type="EMBL" id="MBB3154601.1"/>
    </source>
</evidence>
<feature type="domain" description="Flagellar basal body rod protein N-terminal" evidence="3">
    <location>
        <begin position="8"/>
        <end position="35"/>
    </location>
</feature>
<organism evidence="6 7">
    <name type="scientific">Paenibacillus endophyticus</name>
    <dbReference type="NCBI Taxonomy" id="1294268"/>
    <lineage>
        <taxon>Bacteria</taxon>
        <taxon>Bacillati</taxon>
        <taxon>Bacillota</taxon>
        <taxon>Bacilli</taxon>
        <taxon>Bacillales</taxon>
        <taxon>Paenibacillaceae</taxon>
        <taxon>Paenibacillus</taxon>
    </lineage>
</organism>
<keyword evidence="2" id="KW-0975">Bacterial flagellum</keyword>